<feature type="region of interest" description="Disordered" evidence="1">
    <location>
        <begin position="1"/>
        <end position="21"/>
    </location>
</feature>
<evidence type="ECO:0000313" key="6">
    <source>
        <dbReference type="WBParaSite" id="HCON_00157831-00001"/>
    </source>
</evidence>
<feature type="domain" description="DUF5641" evidence="4">
    <location>
        <begin position="7"/>
        <end position="68"/>
    </location>
</feature>
<evidence type="ECO:0000259" key="3">
    <source>
        <dbReference type="Pfam" id="PF07245"/>
    </source>
</evidence>
<dbReference type="Gene3D" id="2.60.40.3770">
    <property type="match status" value="1"/>
</dbReference>
<keyword evidence="2" id="KW-0812">Transmembrane</keyword>
<dbReference type="Proteomes" id="UP000025227">
    <property type="component" value="Unplaced"/>
</dbReference>
<dbReference type="InterPro" id="IPR009878">
    <property type="entry name" value="Phlebovirus_G2_fusion"/>
</dbReference>
<evidence type="ECO:0000256" key="2">
    <source>
        <dbReference type="SAM" id="Phobius"/>
    </source>
</evidence>
<name>A0A7I4YZV1_HAECO</name>
<proteinExistence type="predicted"/>
<dbReference type="AlphaFoldDB" id="A0A7I4YZV1"/>
<evidence type="ECO:0000313" key="5">
    <source>
        <dbReference type="Proteomes" id="UP000025227"/>
    </source>
</evidence>
<feature type="compositionally biased region" description="Basic and acidic residues" evidence="1">
    <location>
        <begin position="86"/>
        <end position="99"/>
    </location>
</feature>
<evidence type="ECO:0000259" key="4">
    <source>
        <dbReference type="Pfam" id="PF18701"/>
    </source>
</evidence>
<feature type="transmembrane region" description="Helical" evidence="2">
    <location>
        <begin position="673"/>
        <end position="699"/>
    </location>
</feature>
<keyword evidence="2" id="KW-1133">Transmembrane helix</keyword>
<dbReference type="Pfam" id="PF07245">
    <property type="entry name" value="Phlebovirus_G2"/>
    <property type="match status" value="1"/>
</dbReference>
<feature type="domain" description="Phlebovirus glycoprotein G2 fusion" evidence="3">
    <location>
        <begin position="281"/>
        <end position="527"/>
    </location>
</feature>
<keyword evidence="2" id="KW-0472">Membrane</keyword>
<feature type="transmembrane region" description="Helical" evidence="2">
    <location>
        <begin position="246"/>
        <end position="268"/>
    </location>
</feature>
<reference evidence="6" key="1">
    <citation type="submission" date="2020-12" db="UniProtKB">
        <authorList>
            <consortium name="WormBaseParasite"/>
        </authorList>
    </citation>
    <scope>IDENTIFICATION</scope>
    <source>
        <strain evidence="6">MHco3</strain>
    </source>
</reference>
<dbReference type="Pfam" id="PF18701">
    <property type="entry name" value="DUF5641"/>
    <property type="match status" value="1"/>
</dbReference>
<feature type="compositionally biased region" description="Polar residues" evidence="1">
    <location>
        <begin position="1"/>
        <end position="12"/>
    </location>
</feature>
<protein>
    <submittedName>
        <fullName evidence="6">Phlebovirus_G2 domain-containing protein</fullName>
    </submittedName>
</protein>
<evidence type="ECO:0000256" key="1">
    <source>
        <dbReference type="SAM" id="MobiDB-lite"/>
    </source>
</evidence>
<sequence>MDNKRSSATHPSPGQVVLVSDPALPRNLWKLGRIISIPSSNSEKIREVQLKLPSGHIVRRPVNRLFPLDLEDSDNEPPPSVNKPESSGKPESAPRYELRPRKRVNCNENATHCETVQSSTVVNTPAKVMLACVTALMLASNVASAANVVGHMSCIPGGVTITTNDVERYELCVEGNCCVKDNPRRNETIHFPPGVLLHEHHVQLKLFEGQSLSLLEASCPPASFCENIRCWICTANIFNPECSPRAAITAIAFIIYIAIALGYALCYVPVAQCIPQWKVFRVFTRNTFQKVVDSKRCAHVGSCVDDKCASTNTSSLLPELVQGNQFPGMTMCVESCGGIGCGCLALSSGCLFYRIFHVPQDEKIYEIFKCSQWKEEVELEITTISKRTETINKRLIRVQPTVPINYNKMRITLTSLSFPPTPMLASSFISDGSQMALWNHKETPQLLCDSEEHARLLNCTVTTNCRCEPAENKVTCVCTDFNLTRVFSKEIENRSPIRRPWITFATAEHDAASVVARIPSFTTTELLIHLKEEFDNTIKMVTDSICTVPNSIAKGCYHCPQGASADVTCTTNINQTMATVICEEQSFTIPCQGTGSTSTLRFTHSSARVKKNCTVSCGTTETAFEITGVLQWVRTIHGSAMKVINSESNVYDELIFPDFGHIFDVILHWYKTVIIVLIILALALVLGYILLWSCGFTIIAQIGGMMLKVAGGIVFMILLVIKFAWKLIFVRFRKPSKGPDKLL</sequence>
<feature type="region of interest" description="Disordered" evidence="1">
    <location>
        <begin position="68"/>
        <end position="101"/>
    </location>
</feature>
<organism evidence="5 6">
    <name type="scientific">Haemonchus contortus</name>
    <name type="common">Barber pole worm</name>
    <dbReference type="NCBI Taxonomy" id="6289"/>
    <lineage>
        <taxon>Eukaryota</taxon>
        <taxon>Metazoa</taxon>
        <taxon>Ecdysozoa</taxon>
        <taxon>Nematoda</taxon>
        <taxon>Chromadorea</taxon>
        <taxon>Rhabditida</taxon>
        <taxon>Rhabditina</taxon>
        <taxon>Rhabditomorpha</taxon>
        <taxon>Strongyloidea</taxon>
        <taxon>Trichostrongylidae</taxon>
        <taxon>Haemonchus</taxon>
    </lineage>
</organism>
<dbReference type="OrthoDB" id="5868619at2759"/>
<dbReference type="WBParaSite" id="HCON_00157831-00001">
    <property type="protein sequence ID" value="HCON_00157831-00001"/>
    <property type="gene ID" value="HCON_00157831"/>
</dbReference>
<dbReference type="InterPro" id="IPR040676">
    <property type="entry name" value="DUF5641"/>
</dbReference>
<accession>A0A7I4YZV1</accession>
<keyword evidence="5" id="KW-1185">Reference proteome</keyword>
<feature type="transmembrane region" description="Helical" evidence="2">
    <location>
        <begin position="705"/>
        <end position="725"/>
    </location>
</feature>